<accession>A0A0M0JBB4</accession>
<name>A0A0M0JBB4_9EUKA</name>
<gene>
    <name evidence="1" type="ORF">Ctob_002002</name>
</gene>
<keyword evidence="2" id="KW-1185">Reference proteome</keyword>
<evidence type="ECO:0000313" key="1">
    <source>
        <dbReference type="EMBL" id="KOO23493.1"/>
    </source>
</evidence>
<comment type="caution">
    <text evidence="1">The sequence shown here is derived from an EMBL/GenBank/DDBJ whole genome shotgun (WGS) entry which is preliminary data.</text>
</comment>
<proteinExistence type="predicted"/>
<evidence type="ECO:0000313" key="2">
    <source>
        <dbReference type="Proteomes" id="UP000037460"/>
    </source>
</evidence>
<dbReference type="Proteomes" id="UP000037460">
    <property type="component" value="Unassembled WGS sequence"/>
</dbReference>
<dbReference type="AlphaFoldDB" id="A0A0M0JBB4"/>
<protein>
    <submittedName>
        <fullName evidence="1">Uncharacterized protein</fullName>
    </submittedName>
</protein>
<reference evidence="2" key="1">
    <citation type="journal article" date="2015" name="PLoS Genet.">
        <title>Genome Sequence and Transcriptome Analyses of Chrysochromulina tobin: Metabolic Tools for Enhanced Algal Fitness in the Prominent Order Prymnesiales (Haptophyceae).</title>
        <authorList>
            <person name="Hovde B.T."/>
            <person name="Deodato C.R."/>
            <person name="Hunsperger H.M."/>
            <person name="Ryken S.A."/>
            <person name="Yost W."/>
            <person name="Jha R.K."/>
            <person name="Patterson J."/>
            <person name="Monnat R.J. Jr."/>
            <person name="Barlow S.B."/>
            <person name="Starkenburg S.R."/>
            <person name="Cattolico R.A."/>
        </authorList>
    </citation>
    <scope>NUCLEOTIDE SEQUENCE</scope>
    <source>
        <strain evidence="2">CCMP291</strain>
    </source>
</reference>
<organism evidence="1 2">
    <name type="scientific">Chrysochromulina tobinii</name>
    <dbReference type="NCBI Taxonomy" id="1460289"/>
    <lineage>
        <taxon>Eukaryota</taxon>
        <taxon>Haptista</taxon>
        <taxon>Haptophyta</taxon>
        <taxon>Prymnesiophyceae</taxon>
        <taxon>Prymnesiales</taxon>
        <taxon>Chrysochromulinaceae</taxon>
        <taxon>Chrysochromulina</taxon>
    </lineage>
</organism>
<sequence>MASVEITLALGARAAQSTMSSVGPSSCGTVIDEMEMEMEMEVFEMEQQLRREREPQELAMSRVTILRV</sequence>
<dbReference type="EMBL" id="JWZX01003186">
    <property type="protein sequence ID" value="KOO23493.1"/>
    <property type="molecule type" value="Genomic_DNA"/>
</dbReference>